<dbReference type="RefSeq" id="WP_064780163.1">
    <property type="nucleotide sequence ID" value="NZ_JPVZ01000002.1"/>
</dbReference>
<dbReference type="InterPro" id="IPR018759">
    <property type="entry name" value="BBP2_2"/>
</dbReference>
<comment type="caution">
    <text evidence="2">The sequence shown here is derived from an EMBL/GenBank/DDBJ whole genome shotgun (WGS) entry which is preliminary data.</text>
</comment>
<accession>A0A853L194</accession>
<keyword evidence="1" id="KW-0732">Signal</keyword>
<reference evidence="2 3" key="1">
    <citation type="submission" date="2014-07" db="EMBL/GenBank/DDBJ databases">
        <title>Draft genome sequence of Thalassospira tepidiphila 1-1B.</title>
        <authorList>
            <person name="Lai Q."/>
            <person name="Shao Z."/>
        </authorList>
    </citation>
    <scope>NUCLEOTIDE SEQUENCE [LARGE SCALE GENOMIC DNA]</scope>
    <source>
        <strain evidence="2 3">MCCC 1A03514</strain>
    </source>
</reference>
<sequence length="400" mass="44304">MRKFVMSAALLCANVVAPAAAMENPEDAGGIRLGRILATPSVEFGTRYDSNIFQSDTNPTGDVITTLTPRLALQGDWRVFRLHLAAGGELGFFADSSSDDYQDLELSTAGGLDLGATSVEGGVQLKRAHDPRGSNDVPTSATEPVIYRDLSAQVGGRHITNGLHYESQFALRRLDFDDSTARNGSIIRNDDRDRLELRETLRILWPLDLGREAYGEVTFNQRQYDRTPDDGGRIRDSAGYQMLGGIRLDLTDLITADLAAGWMNQTYADPAFGDIGDYTLRGDFDWSVTRLTNIVFNAARTVRETTQTGASGILAFEAGTEISHELRRRLTVSLSANYSAETFQQNTRRDNTSRFGIGIRYELNRLARIEGGLAYDQRNSNSAGEDYERLQSHIRLKLEM</sequence>
<dbReference type="Pfam" id="PF10082">
    <property type="entry name" value="BBP2_2"/>
    <property type="match status" value="1"/>
</dbReference>
<feature type="chain" id="PRO_5032386758" description="Outer membrane protein beta-barrel domain-containing protein" evidence="1">
    <location>
        <begin position="22"/>
        <end position="400"/>
    </location>
</feature>
<evidence type="ECO:0000313" key="2">
    <source>
        <dbReference type="EMBL" id="OAZ10905.1"/>
    </source>
</evidence>
<evidence type="ECO:0008006" key="4">
    <source>
        <dbReference type="Google" id="ProtNLM"/>
    </source>
</evidence>
<dbReference type="AlphaFoldDB" id="A0A853L194"/>
<protein>
    <recommendedName>
        <fullName evidence="4">Outer membrane protein beta-barrel domain-containing protein</fullName>
    </recommendedName>
</protein>
<dbReference type="Proteomes" id="UP000094009">
    <property type="component" value="Unassembled WGS sequence"/>
</dbReference>
<evidence type="ECO:0000313" key="3">
    <source>
        <dbReference type="Proteomes" id="UP000094009"/>
    </source>
</evidence>
<dbReference type="EMBL" id="JPVZ01000002">
    <property type="protein sequence ID" value="OAZ10905.1"/>
    <property type="molecule type" value="Genomic_DNA"/>
</dbReference>
<proteinExistence type="predicted"/>
<feature type="signal peptide" evidence="1">
    <location>
        <begin position="1"/>
        <end position="21"/>
    </location>
</feature>
<gene>
    <name evidence="2" type="ORF">TH4_05000</name>
</gene>
<organism evidence="2 3">
    <name type="scientific">Thalassospira tepidiphila MCCC 1A03514</name>
    <dbReference type="NCBI Taxonomy" id="1177930"/>
    <lineage>
        <taxon>Bacteria</taxon>
        <taxon>Pseudomonadati</taxon>
        <taxon>Pseudomonadota</taxon>
        <taxon>Alphaproteobacteria</taxon>
        <taxon>Rhodospirillales</taxon>
        <taxon>Thalassospiraceae</taxon>
        <taxon>Thalassospira</taxon>
    </lineage>
</organism>
<evidence type="ECO:0000256" key="1">
    <source>
        <dbReference type="SAM" id="SignalP"/>
    </source>
</evidence>
<name>A0A853L194_9PROT</name>